<evidence type="ECO:0000259" key="4">
    <source>
        <dbReference type="Pfam" id="PF12054"/>
    </source>
</evidence>
<feature type="coiled-coil region" evidence="3">
    <location>
        <begin position="1206"/>
        <end position="1240"/>
    </location>
</feature>
<gene>
    <name evidence="5" type="ORF">TKK_005672</name>
</gene>
<dbReference type="Proteomes" id="UP001627154">
    <property type="component" value="Unassembled WGS sequence"/>
</dbReference>
<keyword evidence="1" id="KW-0547">Nucleotide-binding</keyword>
<keyword evidence="6" id="KW-1185">Reference proteome</keyword>
<evidence type="ECO:0000256" key="1">
    <source>
        <dbReference type="ARBA" id="ARBA00022806"/>
    </source>
</evidence>
<dbReference type="InterPro" id="IPR022707">
    <property type="entry name" value="Mot1_central_dom"/>
</dbReference>
<keyword evidence="1" id="KW-0067">ATP-binding</keyword>
<dbReference type="PANTHER" id="PTHR36498">
    <property type="entry name" value="TATA-BINDING PROTEIN-ASSOCIATED FACTOR 172"/>
    <property type="match status" value="1"/>
</dbReference>
<evidence type="ECO:0000256" key="2">
    <source>
        <dbReference type="ARBA" id="ARBA00023125"/>
    </source>
</evidence>
<organism evidence="5 6">
    <name type="scientific">Trichogramma kaykai</name>
    <dbReference type="NCBI Taxonomy" id="54128"/>
    <lineage>
        <taxon>Eukaryota</taxon>
        <taxon>Metazoa</taxon>
        <taxon>Ecdysozoa</taxon>
        <taxon>Arthropoda</taxon>
        <taxon>Hexapoda</taxon>
        <taxon>Insecta</taxon>
        <taxon>Pterygota</taxon>
        <taxon>Neoptera</taxon>
        <taxon>Endopterygota</taxon>
        <taxon>Hymenoptera</taxon>
        <taxon>Apocrita</taxon>
        <taxon>Proctotrupomorpha</taxon>
        <taxon>Chalcidoidea</taxon>
        <taxon>Trichogrammatidae</taxon>
        <taxon>Trichogramma</taxon>
    </lineage>
</organism>
<accession>A0ABD2X7S6</accession>
<comment type="caution">
    <text evidence="5">The sequence shown here is derived from an EMBL/GenBank/DDBJ whole genome shotgun (WGS) entry which is preliminary data.</text>
</comment>
<keyword evidence="1" id="KW-0378">Hydrolase</keyword>
<sequence length="1329" mass="151666">MQSRLDKLFILLDTGANIITKQAAAEQLGEVQRLHPHELHHLLAKVSRLLKSVQWDTRIAAGNAIHSILSQVPQWNPTPASNQDDFEKNANWTDTSSKLNFETFDVEKVVTQNLLVAAEETDLDVDSSIVKSNWTDQRDFSDIYSSFPVSDVDKLNNKHLKDDVFYFSCADSNLFNDQSWPLSRREVNKVRRKSKNSKQNFSEAVNTKETKFSIENDSNISDTYCENNEETSVKRMKIEHDDAKSWYDFDNGNVTDPRCVTPDGPKSWPDSAIYWPFEAFVENLLQDLFSSKWEIRHGAATGLREIIKLHGKGAGKQRNQTINEMKESHCKWIIDATLRILSVIGSDRFGDFVSDQVIAPVRETCAQVFGFLVFLIPNEDSSQTKNNYISNLLSILIKMLDSNAWEPRHGALLALKYLLIIRNDLHDDLIPRIYPVLLKSLTDPVDDVGAMAASALIPIAPSLMKHLDVKSIEDIMLNLWELIEEQDDLATACNSFMELLAAITSSIVLVDSNFSFQAVRKILPRLWPFLHHASSNVRKETLETIMILTSKNGTTEFNLEDFYWRDYVTIFQKILHNVYQRVLVEHIPSIQTLAEKVWKRMLSESHLDLILHATCPLISTWFCLCMQPHNVPYNTFVLKFKKSKKNNSNENYSNENYSNEDLSDGLNFPSTGNVIYIGGIETVSETSRNVSVNRARCAAARMLGLLSTYIIMPAPNIVQNFEDSHPCMYYAKIFLVHLNSKSAIQRMMIGLIMTQWARHQIQLPSLPSQLRDRLLKCLSEYPHYDEIANRLYRLFQEYREYQSLLQEHFISFPKEFNEDEVISTDQLLVLVSSPIPFSDESKKTCPLKTKIDSVTYKNLDEKRNLIKNDVLICAAQQQALHIMTNAALAGAVIRFDFIPSSPEPLNPLIKPLMDSIKKEEKEEFQKFSAKNLAVLVKKCISRKPCPNSKRLKSEKIGSGGVLNQLCRIATTANDKQGERDLESRARRKLRETRTRRENYAYEQRATRTVQFGPASRHIRNGIAKYEERMFGILAGMFSGQDNMTTQQIPEDYVDFDKEIKEEISNWIKSLDDEEIKEMLAKLELKIDELTSVNADRLFKRLQGKTPQDDYATAATPETEPAVNKKHDIELHDILTKSKLSQNAIKEIIARQHIKYFDQSSISYLGVPTYHSSPNAMSLTDCQQNTVPYVLANGTTLQVTTEFAKILEEMQKENDRTQAYAQRVEKENSENRETIKRLEAQMTELVSSTRIGQSRNRQINFRDTFNTHYMSSVAGSQPLTDQQNRHGTAATNRNEHISSEASSNNAQLAAANTASRTVSSQLDIGRIVRG</sequence>
<dbReference type="GO" id="GO:0003677">
    <property type="term" value="F:DNA binding"/>
    <property type="evidence" value="ECO:0007669"/>
    <property type="project" value="UniProtKB-KW"/>
</dbReference>
<dbReference type="SUPFAM" id="SSF48371">
    <property type="entry name" value="ARM repeat"/>
    <property type="match status" value="1"/>
</dbReference>
<dbReference type="InterPro" id="IPR016024">
    <property type="entry name" value="ARM-type_fold"/>
</dbReference>
<dbReference type="PANTHER" id="PTHR36498:SF1">
    <property type="entry name" value="TATA-BINDING PROTEIN-ASSOCIATED FACTOR 172"/>
    <property type="match status" value="1"/>
</dbReference>
<protein>
    <recommendedName>
        <fullName evidence="4">Mot1 central domain-containing protein</fullName>
    </recommendedName>
</protein>
<evidence type="ECO:0000313" key="6">
    <source>
        <dbReference type="Proteomes" id="UP001627154"/>
    </source>
</evidence>
<keyword evidence="2" id="KW-0238">DNA-binding</keyword>
<dbReference type="InterPro" id="IPR011989">
    <property type="entry name" value="ARM-like"/>
</dbReference>
<dbReference type="Pfam" id="PF12054">
    <property type="entry name" value="DUF3535"/>
    <property type="match status" value="1"/>
</dbReference>
<reference evidence="5 6" key="1">
    <citation type="journal article" date="2024" name="bioRxiv">
        <title>A reference genome for Trichogramma kaykai: A tiny desert-dwelling parasitoid wasp with competing sex-ratio distorters.</title>
        <authorList>
            <person name="Culotta J."/>
            <person name="Lindsey A.R."/>
        </authorList>
    </citation>
    <scope>NUCLEOTIDE SEQUENCE [LARGE SCALE GENOMIC DNA]</scope>
    <source>
        <strain evidence="5 6">KSX58</strain>
    </source>
</reference>
<evidence type="ECO:0000256" key="3">
    <source>
        <dbReference type="SAM" id="Coils"/>
    </source>
</evidence>
<keyword evidence="1" id="KW-0347">Helicase</keyword>
<dbReference type="EMBL" id="JBJJXI010000049">
    <property type="protein sequence ID" value="KAL3401030.1"/>
    <property type="molecule type" value="Genomic_DNA"/>
</dbReference>
<dbReference type="Gene3D" id="1.25.10.10">
    <property type="entry name" value="Leucine-rich Repeat Variant"/>
    <property type="match status" value="1"/>
</dbReference>
<feature type="domain" description="Mot1 central" evidence="4">
    <location>
        <begin position="597"/>
        <end position="949"/>
    </location>
</feature>
<keyword evidence="3" id="KW-0175">Coiled coil</keyword>
<dbReference type="InterPro" id="IPR044972">
    <property type="entry name" value="Mot1"/>
</dbReference>
<dbReference type="GO" id="GO:0004386">
    <property type="term" value="F:helicase activity"/>
    <property type="evidence" value="ECO:0007669"/>
    <property type="project" value="UniProtKB-KW"/>
</dbReference>
<evidence type="ECO:0000313" key="5">
    <source>
        <dbReference type="EMBL" id="KAL3401030.1"/>
    </source>
</evidence>
<name>A0ABD2X7S6_9HYME</name>
<proteinExistence type="predicted"/>